<reference evidence="2 3" key="1">
    <citation type="journal article" date="2018" name="Nat. Ecol. Evol.">
        <title>Pezizomycetes genomes reveal the molecular basis of ectomycorrhizal truffle lifestyle.</title>
        <authorList>
            <person name="Murat C."/>
            <person name="Payen T."/>
            <person name="Noel B."/>
            <person name="Kuo A."/>
            <person name="Morin E."/>
            <person name="Chen J."/>
            <person name="Kohler A."/>
            <person name="Krizsan K."/>
            <person name="Balestrini R."/>
            <person name="Da Silva C."/>
            <person name="Montanini B."/>
            <person name="Hainaut M."/>
            <person name="Levati E."/>
            <person name="Barry K.W."/>
            <person name="Belfiori B."/>
            <person name="Cichocki N."/>
            <person name="Clum A."/>
            <person name="Dockter R.B."/>
            <person name="Fauchery L."/>
            <person name="Guy J."/>
            <person name="Iotti M."/>
            <person name="Le Tacon F."/>
            <person name="Lindquist E.A."/>
            <person name="Lipzen A."/>
            <person name="Malagnac F."/>
            <person name="Mello A."/>
            <person name="Molinier V."/>
            <person name="Miyauchi S."/>
            <person name="Poulain J."/>
            <person name="Riccioni C."/>
            <person name="Rubini A."/>
            <person name="Sitrit Y."/>
            <person name="Splivallo R."/>
            <person name="Traeger S."/>
            <person name="Wang M."/>
            <person name="Zifcakova L."/>
            <person name="Wipf D."/>
            <person name="Zambonelli A."/>
            <person name="Paolocci F."/>
            <person name="Nowrousian M."/>
            <person name="Ottonello S."/>
            <person name="Baldrian P."/>
            <person name="Spatafora J.W."/>
            <person name="Henrissat B."/>
            <person name="Nagy L.G."/>
            <person name="Aury J.M."/>
            <person name="Wincker P."/>
            <person name="Grigoriev I.V."/>
            <person name="Bonfante P."/>
            <person name="Martin F.M."/>
        </authorList>
    </citation>
    <scope>NUCLEOTIDE SEQUENCE [LARGE SCALE GENOMIC DNA]</scope>
    <source>
        <strain evidence="2 3">120613-1</strain>
    </source>
</reference>
<dbReference type="EMBL" id="ML120405">
    <property type="protein sequence ID" value="RPA97348.1"/>
    <property type="molecule type" value="Genomic_DNA"/>
</dbReference>
<evidence type="ECO:0000313" key="3">
    <source>
        <dbReference type="Proteomes" id="UP000276215"/>
    </source>
</evidence>
<dbReference type="InterPro" id="IPR057229">
    <property type="entry name" value="DUF7907"/>
</dbReference>
<dbReference type="Proteomes" id="UP000276215">
    <property type="component" value="Unassembled WGS sequence"/>
</dbReference>
<keyword evidence="3" id="KW-1185">Reference proteome</keyword>
<feature type="non-terminal residue" evidence="2">
    <location>
        <position position="66"/>
    </location>
</feature>
<evidence type="ECO:0000313" key="2">
    <source>
        <dbReference type="EMBL" id="RPA97348.1"/>
    </source>
</evidence>
<accession>A0A3N4JK23</accession>
<dbReference type="AlphaFoldDB" id="A0A3N4JK23"/>
<dbReference type="OrthoDB" id="3518533at2759"/>
<evidence type="ECO:0000259" key="1">
    <source>
        <dbReference type="Pfam" id="PF25484"/>
    </source>
</evidence>
<feature type="domain" description="DUF7907" evidence="1">
    <location>
        <begin position="2"/>
        <end position="64"/>
    </location>
</feature>
<protein>
    <recommendedName>
        <fullName evidence="1">DUF7907 domain-containing protein</fullName>
    </recommendedName>
</protein>
<organism evidence="2 3">
    <name type="scientific">Choiromyces venosus 120613-1</name>
    <dbReference type="NCBI Taxonomy" id="1336337"/>
    <lineage>
        <taxon>Eukaryota</taxon>
        <taxon>Fungi</taxon>
        <taxon>Dikarya</taxon>
        <taxon>Ascomycota</taxon>
        <taxon>Pezizomycotina</taxon>
        <taxon>Pezizomycetes</taxon>
        <taxon>Pezizales</taxon>
        <taxon>Tuberaceae</taxon>
        <taxon>Choiromyces</taxon>
    </lineage>
</organism>
<gene>
    <name evidence="2" type="ORF">L873DRAFT_1809888</name>
</gene>
<dbReference type="Pfam" id="PF25484">
    <property type="entry name" value="DUF7907"/>
    <property type="match status" value="1"/>
</dbReference>
<name>A0A3N4JK23_9PEZI</name>
<proteinExistence type="predicted"/>
<sequence length="66" mass="7386">MTVYHTGAGINDLTFRAEPGSKAFLNETQLQWDLNTPDIPWGTYFSSPINYVAWKETTADIGYGLT</sequence>